<evidence type="ECO:0000313" key="3">
    <source>
        <dbReference type="EMBL" id="KAK3803295.1"/>
    </source>
</evidence>
<feature type="compositionally biased region" description="Basic and acidic residues" evidence="1">
    <location>
        <begin position="1"/>
        <end position="18"/>
    </location>
</feature>
<evidence type="ECO:0000313" key="4">
    <source>
        <dbReference type="Proteomes" id="UP001283361"/>
    </source>
</evidence>
<keyword evidence="4" id="KW-1185">Reference proteome</keyword>
<keyword evidence="2" id="KW-1133">Transmembrane helix</keyword>
<accession>A0AAE1EDY5</accession>
<keyword evidence="2" id="KW-0812">Transmembrane</keyword>
<protein>
    <submittedName>
        <fullName evidence="3">Uncharacterized protein</fullName>
    </submittedName>
</protein>
<reference evidence="3" key="1">
    <citation type="journal article" date="2023" name="G3 (Bethesda)">
        <title>A reference genome for the long-term kleptoplast-retaining sea slug Elysia crispata morphotype clarki.</title>
        <authorList>
            <person name="Eastman K.E."/>
            <person name="Pendleton A.L."/>
            <person name="Shaikh M.A."/>
            <person name="Suttiyut T."/>
            <person name="Ogas R."/>
            <person name="Tomko P."/>
            <person name="Gavelis G."/>
            <person name="Widhalm J.R."/>
            <person name="Wisecaver J.H."/>
        </authorList>
    </citation>
    <scope>NUCLEOTIDE SEQUENCE</scope>
    <source>
        <strain evidence="3">ECLA1</strain>
    </source>
</reference>
<proteinExistence type="predicted"/>
<feature type="region of interest" description="Disordered" evidence="1">
    <location>
        <begin position="1"/>
        <end position="22"/>
    </location>
</feature>
<dbReference type="AlphaFoldDB" id="A0AAE1EDY5"/>
<dbReference type="EMBL" id="JAWDGP010000167">
    <property type="protein sequence ID" value="KAK3803295.1"/>
    <property type="molecule type" value="Genomic_DNA"/>
</dbReference>
<keyword evidence="2" id="KW-0472">Membrane</keyword>
<organism evidence="3 4">
    <name type="scientific">Elysia crispata</name>
    <name type="common">lettuce slug</name>
    <dbReference type="NCBI Taxonomy" id="231223"/>
    <lineage>
        <taxon>Eukaryota</taxon>
        <taxon>Metazoa</taxon>
        <taxon>Spiralia</taxon>
        <taxon>Lophotrochozoa</taxon>
        <taxon>Mollusca</taxon>
        <taxon>Gastropoda</taxon>
        <taxon>Heterobranchia</taxon>
        <taxon>Euthyneura</taxon>
        <taxon>Panpulmonata</taxon>
        <taxon>Sacoglossa</taxon>
        <taxon>Placobranchoidea</taxon>
        <taxon>Plakobranchidae</taxon>
        <taxon>Elysia</taxon>
    </lineage>
</organism>
<comment type="caution">
    <text evidence="3">The sequence shown here is derived from an EMBL/GenBank/DDBJ whole genome shotgun (WGS) entry which is preliminary data.</text>
</comment>
<feature type="region of interest" description="Disordered" evidence="1">
    <location>
        <begin position="42"/>
        <end position="79"/>
    </location>
</feature>
<dbReference type="Proteomes" id="UP001283361">
    <property type="component" value="Unassembled WGS sequence"/>
</dbReference>
<gene>
    <name evidence="3" type="ORF">RRG08_021493</name>
</gene>
<evidence type="ECO:0000256" key="2">
    <source>
        <dbReference type="SAM" id="Phobius"/>
    </source>
</evidence>
<feature type="compositionally biased region" description="Low complexity" evidence="1">
    <location>
        <begin position="50"/>
        <end position="60"/>
    </location>
</feature>
<feature type="transmembrane region" description="Helical" evidence="2">
    <location>
        <begin position="156"/>
        <end position="177"/>
    </location>
</feature>
<name>A0AAE1EDY5_9GAST</name>
<sequence>MGKKNRDTSATGTRRDSELGATYFPFLGPSPLDIQDTSFCGSGRPPYQPSGSGVVSGHRSGINRRDADSVHSLPSETAEDNVISVPMGSRPYREAQSLVLVASPFPPFCPPGFTSFVPPMTGPLLRYPTTDGYNLFQTRKSRPYHQMQYLSLRRMVIFMAGLFLLALVAAIFSAVYFGHKLDSEYA</sequence>
<evidence type="ECO:0000256" key="1">
    <source>
        <dbReference type="SAM" id="MobiDB-lite"/>
    </source>
</evidence>